<protein>
    <submittedName>
        <fullName evidence="1">Uncharacterized protein</fullName>
    </submittedName>
</protein>
<dbReference type="AlphaFoldDB" id="X1QQI6"/>
<accession>X1QQI6</accession>
<proteinExistence type="predicted"/>
<reference evidence="1" key="1">
    <citation type="journal article" date="2014" name="Front. Microbiol.">
        <title>High frequency of phylogenetically diverse reductive dehalogenase-homologous genes in deep subseafloor sedimentary metagenomes.</title>
        <authorList>
            <person name="Kawai M."/>
            <person name="Futagami T."/>
            <person name="Toyoda A."/>
            <person name="Takaki Y."/>
            <person name="Nishi S."/>
            <person name="Hori S."/>
            <person name="Arai W."/>
            <person name="Tsubouchi T."/>
            <person name="Morono Y."/>
            <person name="Uchiyama I."/>
            <person name="Ito T."/>
            <person name="Fujiyama A."/>
            <person name="Inagaki F."/>
            <person name="Takami H."/>
        </authorList>
    </citation>
    <scope>NUCLEOTIDE SEQUENCE</scope>
    <source>
        <strain evidence="1">Expedition CK06-06</strain>
    </source>
</reference>
<gene>
    <name evidence="1" type="ORF">S06H3_47088</name>
</gene>
<comment type="caution">
    <text evidence="1">The sequence shown here is derived from an EMBL/GenBank/DDBJ whole genome shotgun (WGS) entry which is preliminary data.</text>
</comment>
<dbReference type="EMBL" id="BARV01029544">
    <property type="protein sequence ID" value="GAI45519.1"/>
    <property type="molecule type" value="Genomic_DNA"/>
</dbReference>
<name>X1QQI6_9ZZZZ</name>
<evidence type="ECO:0000313" key="1">
    <source>
        <dbReference type="EMBL" id="GAI45519.1"/>
    </source>
</evidence>
<organism evidence="1">
    <name type="scientific">marine sediment metagenome</name>
    <dbReference type="NCBI Taxonomy" id="412755"/>
    <lineage>
        <taxon>unclassified sequences</taxon>
        <taxon>metagenomes</taxon>
        <taxon>ecological metagenomes</taxon>
    </lineage>
</organism>
<sequence>MIEEVIICHLHKVDLKICERSLQKIKDHINYAKERQCDAVMVGDLKFWRDQKKKIKKRWVYDY</sequence>